<sequence length="210" mass="22105">MYMYFLAALAFALALVVVVSTVRKGRTQSLSDRVGGFGLAVLLALLGAGVTFVANGAVRAAQQEAENERIRQEASVPAPQIDMNAPAPEPEPEVPISEPEPTPQVTEAAPAPASTGYTDAQNLAIAADRDPNDPEIAQKYARLDALCPDETPTTADLVVNLRNIVRNNSGRELDLVNVLDQLIIAQEGAPAGMSCKETGAALSILMEEGL</sequence>
<evidence type="ECO:0000256" key="1">
    <source>
        <dbReference type="SAM" id="MobiDB-lite"/>
    </source>
</evidence>
<keyword evidence="3" id="KW-0614">Plasmid</keyword>
<accession>A0AAU6Q898</accession>
<keyword evidence="2" id="KW-1133">Transmembrane helix</keyword>
<evidence type="ECO:0000313" key="3">
    <source>
        <dbReference type="EMBL" id="WYF46754.1"/>
    </source>
</evidence>
<proteinExistence type="predicted"/>
<dbReference type="RefSeq" id="WP_339098258.1">
    <property type="nucleotide sequence ID" value="NZ_CP149785.1"/>
</dbReference>
<geneLocation type="plasmid" evidence="3">
    <name>p2</name>
</geneLocation>
<feature type="region of interest" description="Disordered" evidence="1">
    <location>
        <begin position="65"/>
        <end position="113"/>
    </location>
</feature>
<feature type="transmembrane region" description="Helical" evidence="2">
    <location>
        <begin position="34"/>
        <end position="54"/>
    </location>
</feature>
<gene>
    <name evidence="3" type="ORF">WDJ50_18495</name>
</gene>
<organism evidence="3">
    <name type="scientific">Deinococcus sp. VB142</name>
    <dbReference type="NCBI Taxonomy" id="3112952"/>
    <lineage>
        <taxon>Bacteria</taxon>
        <taxon>Thermotogati</taxon>
        <taxon>Deinococcota</taxon>
        <taxon>Deinococci</taxon>
        <taxon>Deinococcales</taxon>
        <taxon>Deinococcaceae</taxon>
        <taxon>Deinococcus</taxon>
    </lineage>
</organism>
<keyword evidence="2" id="KW-0812">Transmembrane</keyword>
<evidence type="ECO:0000256" key="2">
    <source>
        <dbReference type="SAM" id="Phobius"/>
    </source>
</evidence>
<protein>
    <submittedName>
        <fullName evidence="3">Uncharacterized protein</fullName>
    </submittedName>
</protein>
<dbReference type="AlphaFoldDB" id="A0AAU6Q898"/>
<keyword evidence="2" id="KW-0472">Membrane</keyword>
<reference evidence="3" key="1">
    <citation type="submission" date="2024-03" db="EMBL/GenBank/DDBJ databases">
        <title>Deinococcus weizhi sp. nov., isolated from human skin.</title>
        <authorList>
            <person name="Wei Z."/>
            <person name="Tian F."/>
            <person name="Yang C."/>
            <person name="Xin L.T."/>
            <person name="Wen Z.J."/>
            <person name="Lan K.C."/>
            <person name="Yu L."/>
            <person name="Zhe W."/>
            <person name="Dan F.D."/>
            <person name="Jun W."/>
            <person name="Rui Z."/>
            <person name="Yong X.J."/>
            <person name="Ting Y."/>
            <person name="Wei X."/>
            <person name="Xu Z.G."/>
            <person name="Xin Z."/>
            <person name="Dong F.G."/>
            <person name="Ni X.M."/>
            <person name="Zheng M.G."/>
            <person name="Chun Y."/>
            <person name="Qian W.X."/>
        </authorList>
    </citation>
    <scope>NUCLEOTIDE SEQUENCE</scope>
    <source>
        <strain evidence="3">VB142</strain>
        <plasmid evidence="3">p2</plasmid>
    </source>
</reference>
<dbReference type="EMBL" id="CP149785">
    <property type="protein sequence ID" value="WYF46754.1"/>
    <property type="molecule type" value="Genomic_DNA"/>
</dbReference>
<name>A0AAU6Q898_9DEIO</name>